<organism evidence="1 2">
    <name type="scientific">Brassica carinata</name>
    <name type="common">Ethiopian mustard</name>
    <name type="synonym">Abyssinian cabbage</name>
    <dbReference type="NCBI Taxonomy" id="52824"/>
    <lineage>
        <taxon>Eukaryota</taxon>
        <taxon>Viridiplantae</taxon>
        <taxon>Streptophyta</taxon>
        <taxon>Embryophyta</taxon>
        <taxon>Tracheophyta</taxon>
        <taxon>Spermatophyta</taxon>
        <taxon>Magnoliopsida</taxon>
        <taxon>eudicotyledons</taxon>
        <taxon>Gunneridae</taxon>
        <taxon>Pentapetalae</taxon>
        <taxon>rosids</taxon>
        <taxon>malvids</taxon>
        <taxon>Brassicales</taxon>
        <taxon>Brassicaceae</taxon>
        <taxon>Brassiceae</taxon>
        <taxon>Brassica</taxon>
    </lineage>
</organism>
<keyword evidence="2" id="KW-1185">Reference proteome</keyword>
<dbReference type="GO" id="GO:0003723">
    <property type="term" value="F:RNA binding"/>
    <property type="evidence" value="ECO:0007669"/>
    <property type="project" value="InterPro"/>
</dbReference>
<reference evidence="1 2" key="1">
    <citation type="submission" date="2020-02" db="EMBL/GenBank/DDBJ databases">
        <authorList>
            <person name="Ma Q."/>
            <person name="Huang Y."/>
            <person name="Song X."/>
            <person name="Pei D."/>
        </authorList>
    </citation>
    <scope>NUCLEOTIDE SEQUENCE [LARGE SCALE GENOMIC DNA]</scope>
    <source>
        <strain evidence="1">Sxm20200214</strain>
        <tissue evidence="1">Leaf</tissue>
    </source>
</reference>
<accession>A0A8X7W6F5</accession>
<dbReference type="PANTHER" id="PTHR13937:SF0">
    <property type="entry name" value="EUKARYOTIC TRANSLATION INITIATION FACTOR 3 SUBUNIT C-RELATED"/>
    <property type="match status" value="1"/>
</dbReference>
<evidence type="ECO:0000313" key="2">
    <source>
        <dbReference type="Proteomes" id="UP000886595"/>
    </source>
</evidence>
<dbReference type="GO" id="GO:0003743">
    <property type="term" value="F:translation initiation factor activity"/>
    <property type="evidence" value="ECO:0007669"/>
    <property type="project" value="InterPro"/>
</dbReference>
<dbReference type="OrthoDB" id="29647at2759"/>
<dbReference type="AlphaFoldDB" id="A0A8X7W6F5"/>
<gene>
    <name evidence="1" type="ORF">Bca52824_007522</name>
</gene>
<dbReference type="InterPro" id="IPR027516">
    <property type="entry name" value="EIF3C"/>
</dbReference>
<name>A0A8X7W6F5_BRACI</name>
<dbReference type="PANTHER" id="PTHR13937">
    <property type="entry name" value="EUKARYOTIC TRANSLATION INITATION FACTOR 3, SUBUNIT 8 EIF3S8 -RELATED"/>
    <property type="match status" value="1"/>
</dbReference>
<comment type="caution">
    <text evidence="1">The sequence shown here is derived from an EMBL/GenBank/DDBJ whole genome shotgun (WGS) entry which is preliminary data.</text>
</comment>
<dbReference type="EMBL" id="JAAMPC010000002">
    <property type="protein sequence ID" value="KAG2324794.1"/>
    <property type="molecule type" value="Genomic_DNA"/>
</dbReference>
<protein>
    <submittedName>
        <fullName evidence="1">Uncharacterized protein</fullName>
    </submittedName>
</protein>
<sequence length="76" mass="8782">MNIYWSKGARVSCSRYLAKSIPRKDNRTAFTAPPENVRDHVTAATRALTKGDFEKDFEVLNSLDVWKLLKNRRTIL</sequence>
<dbReference type="GO" id="GO:0005852">
    <property type="term" value="C:eukaryotic translation initiation factor 3 complex"/>
    <property type="evidence" value="ECO:0007669"/>
    <property type="project" value="InterPro"/>
</dbReference>
<dbReference type="GO" id="GO:0031369">
    <property type="term" value="F:translation initiation factor binding"/>
    <property type="evidence" value="ECO:0007669"/>
    <property type="project" value="InterPro"/>
</dbReference>
<proteinExistence type="predicted"/>
<evidence type="ECO:0000313" key="1">
    <source>
        <dbReference type="EMBL" id="KAG2324794.1"/>
    </source>
</evidence>
<dbReference type="Proteomes" id="UP000886595">
    <property type="component" value="Unassembled WGS sequence"/>
</dbReference>